<dbReference type="InterPro" id="IPR000871">
    <property type="entry name" value="Beta-lactam_class-A"/>
</dbReference>
<evidence type="ECO:0000313" key="2">
    <source>
        <dbReference type="EMBL" id="SIN92625.1"/>
    </source>
</evidence>
<dbReference type="PANTHER" id="PTHR35333:SF3">
    <property type="entry name" value="BETA-LACTAMASE-TYPE TRANSPEPTIDASE FOLD CONTAINING PROTEIN"/>
    <property type="match status" value="1"/>
</dbReference>
<dbReference type="GO" id="GO:0030655">
    <property type="term" value="P:beta-lactam antibiotic catabolic process"/>
    <property type="evidence" value="ECO:0007669"/>
    <property type="project" value="InterPro"/>
</dbReference>
<organism evidence="2 3">
    <name type="scientific">Carnobacterium alterfunditum</name>
    <dbReference type="NCBI Taxonomy" id="28230"/>
    <lineage>
        <taxon>Bacteria</taxon>
        <taxon>Bacillati</taxon>
        <taxon>Bacillota</taxon>
        <taxon>Bacilli</taxon>
        <taxon>Lactobacillales</taxon>
        <taxon>Carnobacteriaceae</taxon>
        <taxon>Carnobacterium</taxon>
    </lineage>
</organism>
<dbReference type="SUPFAM" id="SSF56601">
    <property type="entry name" value="beta-lactamase/transpeptidase-like"/>
    <property type="match status" value="1"/>
</dbReference>
<keyword evidence="3" id="KW-1185">Reference proteome</keyword>
<dbReference type="AlphaFoldDB" id="A0A1N6FBG8"/>
<dbReference type="Proteomes" id="UP000184758">
    <property type="component" value="Unassembled WGS sequence"/>
</dbReference>
<dbReference type="Gene3D" id="3.40.710.10">
    <property type="entry name" value="DD-peptidase/beta-lactamase superfamily"/>
    <property type="match status" value="1"/>
</dbReference>
<dbReference type="eggNOG" id="COG2367">
    <property type="taxonomic scope" value="Bacteria"/>
</dbReference>
<dbReference type="PANTHER" id="PTHR35333">
    <property type="entry name" value="BETA-LACTAMASE"/>
    <property type="match status" value="1"/>
</dbReference>
<evidence type="ECO:0000313" key="3">
    <source>
        <dbReference type="Proteomes" id="UP000184758"/>
    </source>
</evidence>
<accession>A0A1N6FBG8</accession>
<name>A0A1N6FBG8_9LACT</name>
<dbReference type="Pfam" id="PF13354">
    <property type="entry name" value="Beta-lactamase2"/>
    <property type="match status" value="1"/>
</dbReference>
<gene>
    <name evidence="2" type="ORF">SAMN05878443_0516</name>
</gene>
<dbReference type="GO" id="GO:0008800">
    <property type="term" value="F:beta-lactamase activity"/>
    <property type="evidence" value="ECO:0007669"/>
    <property type="project" value="InterPro"/>
</dbReference>
<evidence type="ECO:0000259" key="1">
    <source>
        <dbReference type="Pfam" id="PF13354"/>
    </source>
</evidence>
<proteinExistence type="predicted"/>
<dbReference type="STRING" id="28230.SAMN05878443_0516"/>
<dbReference type="GO" id="GO:0046677">
    <property type="term" value="P:response to antibiotic"/>
    <property type="evidence" value="ECO:0007669"/>
    <property type="project" value="InterPro"/>
</dbReference>
<feature type="domain" description="Beta-lactamase class A catalytic" evidence="1">
    <location>
        <begin position="21"/>
        <end position="233"/>
    </location>
</feature>
<dbReference type="RefSeq" id="WP_051905757.1">
    <property type="nucleotide sequence ID" value="NZ_FSRN01000001.1"/>
</dbReference>
<dbReference type="InterPro" id="IPR012338">
    <property type="entry name" value="Beta-lactam/transpept-like"/>
</dbReference>
<protein>
    <submittedName>
        <fullName evidence="2">Beta-lactamase class A</fullName>
    </submittedName>
</protein>
<dbReference type="EMBL" id="FSRN01000001">
    <property type="protein sequence ID" value="SIN92625.1"/>
    <property type="molecule type" value="Genomic_DNA"/>
</dbReference>
<sequence length="264" mass="30436">MDWDKEIHVLATKFAPFIESGIYIHDGTQKLASRNEEELFPATSIIKLPIYLYYYEQAIQGNLDLMHKIKVSKTGRANGSGVLHILTSIEEWSIEELLQLMIAVSDNEATNRLIYYAGLESIQTWIKTKKWGKRIALRRYLMDYESGLVNEISPRGALEILKEIIELGNKHPTVKDQIEKPFLLQQFRTGLPGYLDERAIPNLEMLNKTGEDNGIRHDVGLFRYKDQTVFIAALNKDVKEEAKAIEWMEELGKLVFEFLTEETD</sequence>
<dbReference type="InterPro" id="IPR045155">
    <property type="entry name" value="Beta-lactam_cat"/>
</dbReference>
<reference evidence="3" key="1">
    <citation type="submission" date="2016-11" db="EMBL/GenBank/DDBJ databases">
        <authorList>
            <person name="Varghese N."/>
            <person name="Submissions S."/>
        </authorList>
    </citation>
    <scope>NUCLEOTIDE SEQUENCE [LARGE SCALE GENOMIC DNA]</scope>
    <source>
        <strain evidence="3">313</strain>
    </source>
</reference>